<dbReference type="STRING" id="33097.A0A150GNG8"/>
<dbReference type="Proteomes" id="UP000075714">
    <property type="component" value="Unassembled WGS sequence"/>
</dbReference>
<keyword evidence="6" id="KW-1185">Reference proteome</keyword>
<dbReference type="GO" id="GO:0019787">
    <property type="term" value="F:ubiquitin-like protein transferase activity"/>
    <property type="evidence" value="ECO:0007669"/>
    <property type="project" value="InterPro"/>
</dbReference>
<dbReference type="InterPro" id="IPR002110">
    <property type="entry name" value="Ankyrin_rpt"/>
</dbReference>
<dbReference type="InterPro" id="IPR007135">
    <property type="entry name" value="Atg3/Atg10"/>
</dbReference>
<dbReference type="AlphaFoldDB" id="A0A150GNG8"/>
<dbReference type="Gene3D" id="1.25.40.20">
    <property type="entry name" value="Ankyrin repeat-containing domain"/>
    <property type="match status" value="1"/>
</dbReference>
<dbReference type="InterPro" id="IPR051631">
    <property type="entry name" value="Ankyrin-KH/SAM_domain"/>
</dbReference>
<dbReference type="Pfam" id="PF03987">
    <property type="entry name" value="Autophagy_act_C"/>
    <property type="match status" value="1"/>
</dbReference>
<dbReference type="EMBL" id="LSYV01000014">
    <property type="protein sequence ID" value="KXZ51315.1"/>
    <property type="molecule type" value="Genomic_DNA"/>
</dbReference>
<dbReference type="Gene3D" id="3.30.1460.50">
    <property type="match status" value="1"/>
</dbReference>
<name>A0A150GNG8_GONPE</name>
<dbReference type="SUPFAM" id="SSF48403">
    <property type="entry name" value="Ankyrin repeat"/>
    <property type="match status" value="2"/>
</dbReference>
<keyword evidence="3" id="KW-0072">Autophagy</keyword>
<protein>
    <recommendedName>
        <fullName evidence="7">Autophagy-related protein 3</fullName>
    </recommendedName>
</protein>
<evidence type="ECO:0000256" key="2">
    <source>
        <dbReference type="ARBA" id="ARBA00022786"/>
    </source>
</evidence>
<evidence type="ECO:0000256" key="1">
    <source>
        <dbReference type="ARBA" id="ARBA00022737"/>
    </source>
</evidence>
<comment type="caution">
    <text evidence="5">The sequence shown here is derived from an EMBL/GenBank/DDBJ whole genome shotgun (WGS) entry which is preliminary data.</text>
</comment>
<dbReference type="Pfam" id="PF00023">
    <property type="entry name" value="Ank"/>
    <property type="match status" value="1"/>
</dbReference>
<dbReference type="OrthoDB" id="4089664at2759"/>
<keyword evidence="2" id="KW-0833">Ubl conjugation pathway</keyword>
<dbReference type="PANTHER" id="PTHR23206:SF8">
    <property type="entry name" value="ANKYRIN REPEAT AND KH DOMAIN-CONTAINING 1"/>
    <property type="match status" value="1"/>
</dbReference>
<accession>A0A150GNG8</accession>
<organism evidence="5 6">
    <name type="scientific">Gonium pectorale</name>
    <name type="common">Green alga</name>
    <dbReference type="NCBI Taxonomy" id="33097"/>
    <lineage>
        <taxon>Eukaryota</taxon>
        <taxon>Viridiplantae</taxon>
        <taxon>Chlorophyta</taxon>
        <taxon>core chlorophytes</taxon>
        <taxon>Chlorophyceae</taxon>
        <taxon>CS clade</taxon>
        <taxon>Chlamydomonadales</taxon>
        <taxon>Volvocaceae</taxon>
        <taxon>Gonium</taxon>
    </lineage>
</organism>
<dbReference type="InterPro" id="IPR036770">
    <property type="entry name" value="Ankyrin_rpt-contain_sf"/>
</dbReference>
<reference evidence="6" key="1">
    <citation type="journal article" date="2016" name="Nat. Commun.">
        <title>The Gonium pectorale genome demonstrates co-option of cell cycle regulation during the evolution of multicellularity.</title>
        <authorList>
            <person name="Hanschen E.R."/>
            <person name="Marriage T.N."/>
            <person name="Ferris P.J."/>
            <person name="Hamaji T."/>
            <person name="Toyoda A."/>
            <person name="Fujiyama A."/>
            <person name="Neme R."/>
            <person name="Noguchi H."/>
            <person name="Minakuchi Y."/>
            <person name="Suzuki M."/>
            <person name="Kawai-Toyooka H."/>
            <person name="Smith D.R."/>
            <person name="Sparks H."/>
            <person name="Anderson J."/>
            <person name="Bakaric R."/>
            <person name="Luria V."/>
            <person name="Karger A."/>
            <person name="Kirschner M.W."/>
            <person name="Durand P.M."/>
            <person name="Michod R.E."/>
            <person name="Nozaki H."/>
            <person name="Olson B.J."/>
        </authorList>
    </citation>
    <scope>NUCLEOTIDE SEQUENCE [LARGE SCALE GENOMIC DNA]</scope>
    <source>
        <strain evidence="6">NIES-2863</strain>
    </source>
</reference>
<evidence type="ECO:0000313" key="5">
    <source>
        <dbReference type="EMBL" id="KXZ51315.1"/>
    </source>
</evidence>
<dbReference type="SMART" id="SM00248">
    <property type="entry name" value="ANK"/>
    <property type="match status" value="4"/>
</dbReference>
<dbReference type="PANTHER" id="PTHR23206">
    <property type="entry name" value="MASK PROTEIN"/>
    <property type="match status" value="1"/>
</dbReference>
<dbReference type="GO" id="GO:0006914">
    <property type="term" value="P:autophagy"/>
    <property type="evidence" value="ECO:0007669"/>
    <property type="project" value="UniProtKB-KW"/>
</dbReference>
<evidence type="ECO:0000256" key="3">
    <source>
        <dbReference type="ARBA" id="ARBA00023006"/>
    </source>
</evidence>
<sequence>MTKSSLEGTNGFSRPKLPAWIYKLRNRIWEFIEDLFEGPYLALDGIPRKVQADSVNSTLAFLDYHVCYSASYQVPVMFFQAASSDGAPLRSNLFPSWPHQPEQLAGFITQQEHPLLPGPCWYALHPCNTAVVLALALGLQADRAQRLASGAGQEQEPGAPQHLLRRYGVRGAVPAMYSTCAPIIRLVAATTPLTGAAAVGVDASGADSAGIETAGSTPPGEAAVAQRLQREGEAALALLRALYDAGASRDTNVLLMAGRAGHVEVVRDVLGSGVQGLRLDVALQQALEHGSHYERTWELVQMLRDSGAATPPAYALCEALGRNRNGGLVGRLLTELGVRRDRGINFFLANAIVTGNQRPLRARGNCMADAAVELVRAGADADPQEALTLACCKGLTPVALMLLADARYHTEAVLERGMVAACRKGDFGIVRELLDAGADAAAGLGSAVERNQLEVVRALLTRGRCPPDRPEVREAFKLACRAGALDAVRVLLDAGADASDGLQAAAAGGHAAVVWALLATGRILPEHEAMQRALMSACRSEHLPVVRALLDAGADPRAALRLVTVRGNQPLKDLLQDAAVEWEDAE</sequence>
<evidence type="ECO:0008006" key="7">
    <source>
        <dbReference type="Google" id="ProtNLM"/>
    </source>
</evidence>
<proteinExistence type="predicted"/>
<dbReference type="Pfam" id="PF12796">
    <property type="entry name" value="Ank_2"/>
    <property type="match status" value="1"/>
</dbReference>
<keyword evidence="1" id="KW-0677">Repeat</keyword>
<keyword evidence="4" id="KW-0040">ANK repeat</keyword>
<gene>
    <name evidence="5" type="ORF">GPECTOR_13g802</name>
</gene>
<evidence type="ECO:0000256" key="4">
    <source>
        <dbReference type="ARBA" id="ARBA00023043"/>
    </source>
</evidence>
<evidence type="ECO:0000313" key="6">
    <source>
        <dbReference type="Proteomes" id="UP000075714"/>
    </source>
</evidence>